<dbReference type="InterPro" id="IPR006148">
    <property type="entry name" value="Glc/Gal-6P_isomerase"/>
</dbReference>
<comment type="pathway">
    <text evidence="3 7">Carbohydrate degradation; pentose phosphate pathway; D-ribulose 5-phosphate from D-glucose 6-phosphate (oxidative stage): step 2/3.</text>
</comment>
<dbReference type="NCBIfam" id="TIGR01198">
    <property type="entry name" value="pgl"/>
    <property type="match status" value="1"/>
</dbReference>
<evidence type="ECO:0000259" key="8">
    <source>
        <dbReference type="Pfam" id="PF01182"/>
    </source>
</evidence>
<comment type="caution">
    <text evidence="9">The sequence shown here is derived from an EMBL/GenBank/DDBJ whole genome shotgun (WGS) entry which is preliminary data.</text>
</comment>
<dbReference type="SUPFAM" id="SSF100950">
    <property type="entry name" value="NagB/RpiA/CoA transferase-like"/>
    <property type="match status" value="1"/>
</dbReference>
<dbReference type="GO" id="GO:0017057">
    <property type="term" value="F:6-phosphogluconolactonase activity"/>
    <property type="evidence" value="ECO:0007669"/>
    <property type="project" value="UniProtKB-UniRule"/>
</dbReference>
<dbReference type="Pfam" id="PF01182">
    <property type="entry name" value="Glucosamine_iso"/>
    <property type="match status" value="1"/>
</dbReference>
<dbReference type="Proteomes" id="UP000582837">
    <property type="component" value="Unassembled WGS sequence"/>
</dbReference>
<evidence type="ECO:0000313" key="9">
    <source>
        <dbReference type="EMBL" id="MBB6070928.1"/>
    </source>
</evidence>
<name>A0A841GYY4_9BACT</name>
<dbReference type="AlphaFoldDB" id="A0A841GYY4"/>
<protein>
    <recommendedName>
        <fullName evidence="6 7">6-phosphogluconolactonase</fullName>
        <shortName evidence="7">6PGL</shortName>
        <ecNumber evidence="5 7">3.1.1.31</ecNumber>
    </recommendedName>
</protein>
<evidence type="ECO:0000256" key="7">
    <source>
        <dbReference type="RuleBase" id="RU365095"/>
    </source>
</evidence>
<keyword evidence="10" id="KW-1185">Reference proteome</keyword>
<dbReference type="Gene3D" id="3.40.50.1360">
    <property type="match status" value="1"/>
</dbReference>
<dbReference type="PANTHER" id="PTHR11054:SF0">
    <property type="entry name" value="6-PHOSPHOGLUCONOLACTONASE"/>
    <property type="match status" value="1"/>
</dbReference>
<dbReference type="UniPathway" id="UPA00115">
    <property type="reaction ID" value="UER00409"/>
</dbReference>
<evidence type="ECO:0000256" key="1">
    <source>
        <dbReference type="ARBA" id="ARBA00000832"/>
    </source>
</evidence>
<dbReference type="PANTHER" id="PTHR11054">
    <property type="entry name" value="6-PHOSPHOGLUCONOLACTONASE"/>
    <property type="match status" value="1"/>
</dbReference>
<evidence type="ECO:0000256" key="5">
    <source>
        <dbReference type="ARBA" id="ARBA00013198"/>
    </source>
</evidence>
<evidence type="ECO:0000256" key="6">
    <source>
        <dbReference type="ARBA" id="ARBA00020337"/>
    </source>
</evidence>
<evidence type="ECO:0000256" key="3">
    <source>
        <dbReference type="ARBA" id="ARBA00004961"/>
    </source>
</evidence>
<dbReference type="InterPro" id="IPR005900">
    <property type="entry name" value="6-phosphogluconolactonase_DevB"/>
</dbReference>
<dbReference type="EC" id="3.1.1.31" evidence="5 7"/>
<dbReference type="CDD" id="cd01400">
    <property type="entry name" value="6PGL"/>
    <property type="match status" value="1"/>
</dbReference>
<accession>A0A841GYY4</accession>
<evidence type="ECO:0000313" key="10">
    <source>
        <dbReference type="Proteomes" id="UP000582837"/>
    </source>
</evidence>
<dbReference type="GO" id="GO:0006098">
    <property type="term" value="P:pentose-phosphate shunt"/>
    <property type="evidence" value="ECO:0007669"/>
    <property type="project" value="UniProtKB-UniPathway"/>
</dbReference>
<proteinExistence type="inferred from homology"/>
<sequence>MIDIHPDAEAASRAGAERFRDLARAAVGASGRFTVALSGGTAPERMYRMLGEEPFRSAIPWEGVHVFWGDDRCVPPGHPRSNYAMADRAFLRSVPIPPANVHRMRGELPPEEGALRYAAELESVFGPGTPRFDLMHLGIGPDGHTASLFPFDELLRDRDRTVGTALFRELGEWRISLTVPVINAARVIDVLAIGAGKADIVRTAIRGPLDPFRIPMQLIRPTDGEMIWTLDEPAGAGLEVGGR</sequence>
<evidence type="ECO:0000256" key="4">
    <source>
        <dbReference type="ARBA" id="ARBA00010662"/>
    </source>
</evidence>
<feature type="domain" description="Glucosamine/galactosamine-6-phosphate isomerase" evidence="8">
    <location>
        <begin position="6"/>
        <end position="228"/>
    </location>
</feature>
<comment type="similarity">
    <text evidence="4 7">Belongs to the glucosamine/galactosamine-6-phosphate isomerase family. 6-phosphogluconolactonase subfamily.</text>
</comment>
<dbReference type="InterPro" id="IPR037171">
    <property type="entry name" value="NagB/RpiA_transferase-like"/>
</dbReference>
<dbReference type="EMBL" id="JACHIA010000006">
    <property type="protein sequence ID" value="MBB6070928.1"/>
    <property type="molecule type" value="Genomic_DNA"/>
</dbReference>
<comment type="catalytic activity">
    <reaction evidence="1 7">
        <text>6-phospho-D-glucono-1,5-lactone + H2O = 6-phospho-D-gluconate + H(+)</text>
        <dbReference type="Rhea" id="RHEA:12556"/>
        <dbReference type="ChEBI" id="CHEBI:15377"/>
        <dbReference type="ChEBI" id="CHEBI:15378"/>
        <dbReference type="ChEBI" id="CHEBI:57955"/>
        <dbReference type="ChEBI" id="CHEBI:58759"/>
        <dbReference type="EC" id="3.1.1.31"/>
    </reaction>
</comment>
<keyword evidence="7 9" id="KW-0378">Hydrolase</keyword>
<gene>
    <name evidence="7" type="primary">pgl</name>
    <name evidence="9" type="ORF">HNQ61_002550</name>
</gene>
<dbReference type="RefSeq" id="WP_170033345.1">
    <property type="nucleotide sequence ID" value="NZ_JABDTL010000001.1"/>
</dbReference>
<reference evidence="9 10" key="1">
    <citation type="submission" date="2020-08" db="EMBL/GenBank/DDBJ databases">
        <title>Genomic Encyclopedia of Type Strains, Phase IV (KMG-IV): sequencing the most valuable type-strain genomes for metagenomic binning, comparative biology and taxonomic classification.</title>
        <authorList>
            <person name="Goeker M."/>
        </authorList>
    </citation>
    <scope>NUCLEOTIDE SEQUENCE [LARGE SCALE GENOMIC DNA]</scope>
    <source>
        <strain evidence="9 10">DSM 29007</strain>
    </source>
</reference>
<dbReference type="InterPro" id="IPR039104">
    <property type="entry name" value="6PGL"/>
</dbReference>
<dbReference type="GO" id="GO:0005975">
    <property type="term" value="P:carbohydrate metabolic process"/>
    <property type="evidence" value="ECO:0007669"/>
    <property type="project" value="UniProtKB-UniRule"/>
</dbReference>
<evidence type="ECO:0000256" key="2">
    <source>
        <dbReference type="ARBA" id="ARBA00002681"/>
    </source>
</evidence>
<comment type="function">
    <text evidence="2 7">Hydrolysis of 6-phosphogluconolactone to 6-phosphogluconate.</text>
</comment>
<organism evidence="9 10">
    <name type="scientific">Longimicrobium terrae</name>
    <dbReference type="NCBI Taxonomy" id="1639882"/>
    <lineage>
        <taxon>Bacteria</taxon>
        <taxon>Pseudomonadati</taxon>
        <taxon>Gemmatimonadota</taxon>
        <taxon>Longimicrobiia</taxon>
        <taxon>Longimicrobiales</taxon>
        <taxon>Longimicrobiaceae</taxon>
        <taxon>Longimicrobium</taxon>
    </lineage>
</organism>